<dbReference type="SUPFAM" id="SSF53474">
    <property type="entry name" value="alpha/beta-Hydrolases"/>
    <property type="match status" value="1"/>
</dbReference>
<keyword evidence="2 3" id="KW-0378">Hydrolase</keyword>
<organism evidence="6 7">
    <name type="scientific">Nocardioides panzhihuensis</name>
    <dbReference type="NCBI Taxonomy" id="860243"/>
    <lineage>
        <taxon>Bacteria</taxon>
        <taxon>Bacillati</taxon>
        <taxon>Actinomycetota</taxon>
        <taxon>Actinomycetes</taxon>
        <taxon>Propionibacteriales</taxon>
        <taxon>Nocardioidaceae</taxon>
        <taxon>Nocardioides</taxon>
    </lineage>
</organism>
<dbReference type="Gene3D" id="3.40.50.1820">
    <property type="entry name" value="alpha/beta hydrolase"/>
    <property type="match status" value="1"/>
</dbReference>
<feature type="signal peptide" evidence="3">
    <location>
        <begin position="1"/>
        <end position="26"/>
    </location>
</feature>
<comment type="similarity">
    <text evidence="1 3">Belongs to the type-B carboxylesterase/lipase family.</text>
</comment>
<evidence type="ECO:0000256" key="3">
    <source>
        <dbReference type="RuleBase" id="RU361235"/>
    </source>
</evidence>
<comment type="caution">
    <text evidence="6">The sequence shown here is derived from an EMBL/GenBank/DDBJ whole genome shotgun (WGS) entry which is preliminary data.</text>
</comment>
<dbReference type="InterPro" id="IPR050309">
    <property type="entry name" value="Type-B_Carboxylest/Lipase"/>
</dbReference>
<evidence type="ECO:0000313" key="7">
    <source>
        <dbReference type="Proteomes" id="UP000564496"/>
    </source>
</evidence>
<evidence type="ECO:0000256" key="2">
    <source>
        <dbReference type="ARBA" id="ARBA00022801"/>
    </source>
</evidence>
<name>A0A7Z0DNL0_9ACTN</name>
<dbReference type="RefSeq" id="WP_179658838.1">
    <property type="nucleotide sequence ID" value="NZ_JACBZR010000001.1"/>
</dbReference>
<dbReference type="Proteomes" id="UP000564496">
    <property type="component" value="Unassembled WGS sequence"/>
</dbReference>
<dbReference type="GO" id="GO:0016787">
    <property type="term" value="F:hydrolase activity"/>
    <property type="evidence" value="ECO:0007669"/>
    <property type="project" value="UniProtKB-KW"/>
</dbReference>
<dbReference type="EC" id="3.1.1.-" evidence="3"/>
<keyword evidence="7" id="KW-1185">Reference proteome</keyword>
<reference evidence="6 7" key="1">
    <citation type="submission" date="2020-07" db="EMBL/GenBank/DDBJ databases">
        <title>Sequencing the genomes of 1000 actinobacteria strains.</title>
        <authorList>
            <person name="Klenk H.-P."/>
        </authorList>
    </citation>
    <scope>NUCLEOTIDE SEQUENCE [LARGE SCALE GENOMIC DNA]</scope>
    <source>
        <strain evidence="6 7">DSM 26487</strain>
    </source>
</reference>
<accession>A0A7Z0DNL0</accession>
<evidence type="ECO:0000256" key="1">
    <source>
        <dbReference type="ARBA" id="ARBA00005964"/>
    </source>
</evidence>
<dbReference type="AlphaFoldDB" id="A0A7Z0DNL0"/>
<evidence type="ECO:0000313" key="6">
    <source>
        <dbReference type="EMBL" id="NYI78526.1"/>
    </source>
</evidence>
<dbReference type="InterPro" id="IPR019826">
    <property type="entry name" value="Carboxylesterase_B_AS"/>
</dbReference>
<dbReference type="InterPro" id="IPR029058">
    <property type="entry name" value="AB_hydrolase_fold"/>
</dbReference>
<gene>
    <name evidence="6" type="ORF">BJ988_003174</name>
</gene>
<evidence type="ECO:0000256" key="4">
    <source>
        <dbReference type="SAM" id="MobiDB-lite"/>
    </source>
</evidence>
<protein>
    <recommendedName>
        <fullName evidence="3">Carboxylic ester hydrolase</fullName>
        <ecNumber evidence="3">3.1.1.-</ecNumber>
    </recommendedName>
</protein>
<evidence type="ECO:0000259" key="5">
    <source>
        <dbReference type="Pfam" id="PF00135"/>
    </source>
</evidence>
<feature type="chain" id="PRO_5039762003" description="Carboxylic ester hydrolase" evidence="3">
    <location>
        <begin position="27"/>
        <end position="523"/>
    </location>
</feature>
<feature type="region of interest" description="Disordered" evidence="4">
    <location>
        <begin position="64"/>
        <end position="94"/>
    </location>
</feature>
<dbReference type="Pfam" id="PF00135">
    <property type="entry name" value="COesterase"/>
    <property type="match status" value="1"/>
</dbReference>
<proteinExistence type="inferred from homology"/>
<dbReference type="PANTHER" id="PTHR11559">
    <property type="entry name" value="CARBOXYLESTERASE"/>
    <property type="match status" value="1"/>
</dbReference>
<feature type="domain" description="Carboxylesterase type B" evidence="5">
    <location>
        <begin position="33"/>
        <end position="518"/>
    </location>
</feature>
<sequence length="523" mass="54882">MSIRILSLFAAIALAGATLLAPPSVASAPHDPGVVRVDTGWVRGQVAEDHVAFTSIPYAAPPVDERRWRAPSPPDRWSGVRKATSPSPLCPQPGDGEVIGTEDCLYLDVTVPRGSRPGTRLPVVVWLYGGGFTNGGTRAYGAARLATEGQVIVVAPNYRLGALGFLSSPALDSTGGNYGLSDQQAALRWVQRNASRFGGDPHNVTLAGQSAGARAVCAQLASPRARQLFDRAILQSGACDTELPGRTQAERWAAQATSDLGCASAADVAGCLRGLPAAELVGALRGVGFEKVTARVKDRPWGPVAGTSVLPRQPGDAVLEGTAASVPLLIGGTRDEMRSFVAGYTPDLTEDGYEAALTDAFGDRADEVLAEYPVSGYASPPLALATVLGDWGGSIGTCPALRTADGASAHQPVYAYEFTEATDTPYNGVPLGSFHGLDLPYLWDLSLDQNPYPDLTREQEQLSATMIDYWAAFARTGDPNGPGRPHWPEYAPGSTVVELSTTGIAPTPSAGDHHCDFWAGLPR</sequence>
<dbReference type="InterPro" id="IPR002018">
    <property type="entry name" value="CarbesteraseB"/>
</dbReference>
<dbReference type="EMBL" id="JACBZR010000001">
    <property type="protein sequence ID" value="NYI78526.1"/>
    <property type="molecule type" value="Genomic_DNA"/>
</dbReference>
<dbReference type="PROSITE" id="PS00122">
    <property type="entry name" value="CARBOXYLESTERASE_B_1"/>
    <property type="match status" value="1"/>
</dbReference>
<keyword evidence="3" id="KW-0732">Signal</keyword>